<keyword evidence="1" id="KW-0880">Kelch repeat</keyword>
<evidence type="ECO:0000256" key="1">
    <source>
        <dbReference type="ARBA" id="ARBA00022441"/>
    </source>
</evidence>
<name>A0ABM3I9T9_ZIZJJ</name>
<dbReference type="Pfam" id="PF01344">
    <property type="entry name" value="Kelch_1"/>
    <property type="match status" value="2"/>
</dbReference>
<evidence type="ECO:0000313" key="5">
    <source>
        <dbReference type="RefSeq" id="XP_048323994.2"/>
    </source>
</evidence>
<protein>
    <submittedName>
        <fullName evidence="5">Uncharacterized protein LOC125420845</fullName>
    </submittedName>
</protein>
<organism evidence="4 5">
    <name type="scientific">Ziziphus jujuba</name>
    <name type="common">Chinese jujube</name>
    <name type="synonym">Ziziphus sativa</name>
    <dbReference type="NCBI Taxonomy" id="326968"/>
    <lineage>
        <taxon>Eukaryota</taxon>
        <taxon>Viridiplantae</taxon>
        <taxon>Streptophyta</taxon>
        <taxon>Embryophyta</taxon>
        <taxon>Tracheophyta</taxon>
        <taxon>Spermatophyta</taxon>
        <taxon>Magnoliopsida</taxon>
        <taxon>eudicotyledons</taxon>
        <taxon>Gunneridae</taxon>
        <taxon>Pentapetalae</taxon>
        <taxon>rosids</taxon>
        <taxon>fabids</taxon>
        <taxon>Rosales</taxon>
        <taxon>Rhamnaceae</taxon>
        <taxon>Paliureae</taxon>
        <taxon>Ziziphus</taxon>
    </lineage>
</organism>
<dbReference type="Gene3D" id="2.120.10.80">
    <property type="entry name" value="Kelch-type beta propeller"/>
    <property type="match status" value="1"/>
</dbReference>
<accession>A0ABM3I9T9</accession>
<dbReference type="Proteomes" id="UP001652623">
    <property type="component" value="Chromosome 10"/>
</dbReference>
<dbReference type="SUPFAM" id="SSF117281">
    <property type="entry name" value="Kelch motif"/>
    <property type="match status" value="1"/>
</dbReference>
<keyword evidence="4" id="KW-1185">Reference proteome</keyword>
<feature type="region of interest" description="Disordered" evidence="3">
    <location>
        <begin position="1"/>
        <end position="22"/>
    </location>
</feature>
<proteinExistence type="predicted"/>
<dbReference type="SMART" id="SM00612">
    <property type="entry name" value="Kelch"/>
    <property type="match status" value="2"/>
</dbReference>
<dbReference type="InterPro" id="IPR006652">
    <property type="entry name" value="Kelch_1"/>
</dbReference>
<sequence>MWYLSRTPSSSSSSSSSKTHQPNIQFSTNSIFPVSDDGLFTQICIVQLPNDSQIDHHQTSTKNGCQNPKDQENDSLLSYSSSWEWFAYVCSPTQFRSAAIPRSPSSFRIQVMAVLPDQFLCAKLVVPSANSVLCTYSRNANSFHAVPEMHCRDRNLSSSACAVVGGWLYVAGGFKGNSNRNPNPDPNPSYSEPPTYLNSAERLNLKTWEWQTLPNMQNSRAYATGVAYKHKFYVVGGSADMKHSAEIYSPSSNSWLFVRSFVPKEAEGFAVASLGGRLLILTWSGWLGVKLWQWTILVNPNICGCRLISFFPDQLVERDRLKQHGARMVQIGEEIWVMVDENDRISQVGGSCAWPVFPAPMFRPSDGLETVQKGYIYAFTFRDGLRISWRKIPIFSILK</sequence>
<dbReference type="GeneID" id="125420845"/>
<evidence type="ECO:0000313" key="4">
    <source>
        <dbReference type="Proteomes" id="UP001652623"/>
    </source>
</evidence>
<gene>
    <name evidence="5" type="primary">LOC125420845</name>
</gene>
<dbReference type="InterPro" id="IPR015915">
    <property type="entry name" value="Kelch-typ_b-propeller"/>
</dbReference>
<dbReference type="RefSeq" id="XP_048323994.2">
    <property type="nucleotide sequence ID" value="XM_048468037.2"/>
</dbReference>
<dbReference type="PANTHER" id="PTHR46344:SF27">
    <property type="entry name" value="KELCH REPEAT SUPERFAMILY PROTEIN"/>
    <property type="match status" value="1"/>
</dbReference>
<reference evidence="5" key="1">
    <citation type="submission" date="2025-08" db="UniProtKB">
        <authorList>
            <consortium name="RefSeq"/>
        </authorList>
    </citation>
    <scope>IDENTIFICATION</scope>
    <source>
        <tissue evidence="5">Seedling</tissue>
    </source>
</reference>
<evidence type="ECO:0000256" key="2">
    <source>
        <dbReference type="ARBA" id="ARBA00022737"/>
    </source>
</evidence>
<dbReference type="PANTHER" id="PTHR46344">
    <property type="entry name" value="OS02G0202900 PROTEIN"/>
    <property type="match status" value="1"/>
</dbReference>
<keyword evidence="2" id="KW-0677">Repeat</keyword>
<evidence type="ECO:0000256" key="3">
    <source>
        <dbReference type="SAM" id="MobiDB-lite"/>
    </source>
</evidence>